<dbReference type="Proteomes" id="UP000246099">
    <property type="component" value="Chromosome"/>
</dbReference>
<dbReference type="Gene3D" id="3.10.620.30">
    <property type="match status" value="1"/>
</dbReference>
<feature type="signal peptide" evidence="1">
    <location>
        <begin position="1"/>
        <end position="25"/>
    </location>
</feature>
<dbReference type="Gene3D" id="2.60.40.3140">
    <property type="match status" value="1"/>
</dbReference>
<protein>
    <recommendedName>
        <fullName evidence="2">Transglutaminase-like domain-containing protein</fullName>
    </recommendedName>
</protein>
<feature type="domain" description="Transglutaminase-like" evidence="2">
    <location>
        <begin position="267"/>
        <end position="344"/>
    </location>
</feature>
<dbReference type="Pfam" id="PF01841">
    <property type="entry name" value="Transglut_core"/>
    <property type="match status" value="1"/>
</dbReference>
<organism evidence="3 4">
    <name type="scientific">Chitinophaga alhagiae</name>
    <dbReference type="NCBI Taxonomy" id="2203219"/>
    <lineage>
        <taxon>Bacteria</taxon>
        <taxon>Pseudomonadati</taxon>
        <taxon>Bacteroidota</taxon>
        <taxon>Chitinophagia</taxon>
        <taxon>Chitinophagales</taxon>
        <taxon>Chitinophagaceae</taxon>
        <taxon>Chitinophaga</taxon>
    </lineage>
</organism>
<evidence type="ECO:0000313" key="3">
    <source>
        <dbReference type="EMBL" id="AWO01198.1"/>
    </source>
</evidence>
<proteinExistence type="predicted"/>
<dbReference type="Gene3D" id="2.60.120.1130">
    <property type="match status" value="1"/>
</dbReference>
<evidence type="ECO:0000256" key="1">
    <source>
        <dbReference type="SAM" id="SignalP"/>
    </source>
</evidence>
<dbReference type="SUPFAM" id="SSF54001">
    <property type="entry name" value="Cysteine proteinases"/>
    <property type="match status" value="1"/>
</dbReference>
<gene>
    <name evidence="3" type="ORF">DLD77_05580</name>
</gene>
<keyword evidence="1" id="KW-0732">Signal</keyword>
<feature type="chain" id="PRO_5047001402" description="Transglutaminase-like domain-containing protein" evidence="1">
    <location>
        <begin position="26"/>
        <end position="627"/>
    </location>
</feature>
<name>A0ABM6WB72_9BACT</name>
<dbReference type="InterPro" id="IPR038765">
    <property type="entry name" value="Papain-like_cys_pep_sf"/>
</dbReference>
<dbReference type="EMBL" id="CP029600">
    <property type="protein sequence ID" value="AWO01198.1"/>
    <property type="molecule type" value="Genomic_DNA"/>
</dbReference>
<evidence type="ECO:0000313" key="4">
    <source>
        <dbReference type="Proteomes" id="UP000246099"/>
    </source>
</evidence>
<sequence length="627" mass="72430">MRIARNCLYLNVLLFSLLPVASLRAGTDKNIVISERKERYEFTKGDAKNPVWVKQYFSTTYRCNEFRGTIPYSTFYDDYSRVDDVKAYVSGNRVKGLRPQHGYYSIEGFFYSDARVCGFMLDLEKKGRESRVDLEKTVLDPRYFTSVYFNEDYFLHRKEITLVVPRWMQLEIREMNFNTAGISKSKVFDEKANADIYTYTILDQPAAKKELSAPGPSYLYPHLLVCSHFAETPAGRITYFGNVKDLYNWYHSLVKEIGNDPGPVKTAALQIAGEKNSEIDKVRAVYAWVQENIRYIAFEDGIAGFRPAPAQDVLQKKYGDCKGMANLLKEMLVSLGLDARLCWIGTRHIAYDYSMPTLSVDNHMICAVNLQGRQYYLDATETYIGLDEYAERIQGRQVLIENGGEYILSRVPERTYEQNRQQERRSLRIEGNDLTGTARHRLTGECTEYLLTQVHSIKKEKLEEAMLQYLTADNRLYGISGIQTNGLQDRGPELTIQYKVQHKEAVNSFGDEMYIDLDFRKEMDGAGIDTLTRVHDLWLHFKRQVLQETTLSIPAGYKVKSLPAPLLVDQPKYAFKAAYEVKGNEVVYRKEIIIKNTRLLKSEFGQWNEDIRRLKQTCQEQLTLTNK</sequence>
<keyword evidence="4" id="KW-1185">Reference proteome</keyword>
<evidence type="ECO:0000259" key="2">
    <source>
        <dbReference type="Pfam" id="PF01841"/>
    </source>
</evidence>
<reference evidence="3 4" key="1">
    <citation type="submission" date="2018-05" db="EMBL/GenBank/DDBJ databases">
        <title>Chitinophaga sp. nov., isolated from rhizosphere soil of Alhagi.</title>
        <authorList>
            <person name="Liu Y."/>
        </authorList>
    </citation>
    <scope>NUCLEOTIDE SEQUENCE [LARGE SCALE GENOMIC DNA]</scope>
    <source>
        <strain evidence="3 4">T22</strain>
    </source>
</reference>
<accession>A0ABM6WB72</accession>
<dbReference type="RefSeq" id="WP_119077413.1">
    <property type="nucleotide sequence ID" value="NZ_CP029600.1"/>
</dbReference>
<dbReference type="InterPro" id="IPR002931">
    <property type="entry name" value="Transglutaminase-like"/>
</dbReference>